<dbReference type="InterPro" id="IPR014746">
    <property type="entry name" value="Gln_synth/guanido_kin_cat_dom"/>
</dbReference>
<evidence type="ECO:0000313" key="2">
    <source>
        <dbReference type="Proteomes" id="UP000176893"/>
    </source>
</evidence>
<dbReference type="STRING" id="1802661.A2649_00635"/>
<dbReference type="SUPFAM" id="SSF55931">
    <property type="entry name" value="Glutamine synthetase/guanido kinase"/>
    <property type="match status" value="1"/>
</dbReference>
<dbReference type="EMBL" id="MGJB01000011">
    <property type="protein sequence ID" value="OGM98655.1"/>
    <property type="molecule type" value="Genomic_DNA"/>
</dbReference>
<sequence length="260" mass="29732">MKEQNELSLFLSKFNFRPELEGFIGVEREYFLVYGGGLASGTYAPHAKRFLKAIGDARWTYELSAYQVESRTNPQLDLSAIKLEILENENLGGQTARGLVLRLVNKEVASLLYPLEIYPDPRYLEISKNISREKLDAASRVTGTHIHIGTKNIDQAIAVNNSLIDHLDRFCVLGDHSGGERLRLYRVIAENWQPIVYQNPEHLFEIARSERFIDNPRNCWKLIRISVHGTVELRMFGSTDNVDEILEWVSIVKSVTEEVL</sequence>
<dbReference type="AlphaFoldDB" id="A0A1F8EF88"/>
<organism evidence="1 2">
    <name type="scientific">Candidatus Yanofskybacteria bacterium RIFCSPHIGHO2_01_FULL_41_26</name>
    <dbReference type="NCBI Taxonomy" id="1802661"/>
    <lineage>
        <taxon>Bacteria</taxon>
        <taxon>Candidatus Yanofskyibacteriota</taxon>
    </lineage>
</organism>
<dbReference type="GO" id="GO:0003824">
    <property type="term" value="F:catalytic activity"/>
    <property type="evidence" value="ECO:0007669"/>
    <property type="project" value="InterPro"/>
</dbReference>
<reference evidence="1 2" key="1">
    <citation type="journal article" date="2016" name="Nat. Commun.">
        <title>Thousands of microbial genomes shed light on interconnected biogeochemical processes in an aquifer system.</title>
        <authorList>
            <person name="Anantharaman K."/>
            <person name="Brown C.T."/>
            <person name="Hug L.A."/>
            <person name="Sharon I."/>
            <person name="Castelle C.J."/>
            <person name="Probst A.J."/>
            <person name="Thomas B.C."/>
            <person name="Singh A."/>
            <person name="Wilkins M.J."/>
            <person name="Karaoz U."/>
            <person name="Brodie E.L."/>
            <person name="Williams K.H."/>
            <person name="Hubbard S.S."/>
            <person name="Banfield J.F."/>
        </authorList>
    </citation>
    <scope>NUCLEOTIDE SEQUENCE [LARGE SCALE GENOMIC DNA]</scope>
</reference>
<dbReference type="Gene3D" id="3.30.590.20">
    <property type="match status" value="1"/>
</dbReference>
<dbReference type="Proteomes" id="UP000176893">
    <property type="component" value="Unassembled WGS sequence"/>
</dbReference>
<protein>
    <submittedName>
        <fullName evidence="1">Uncharacterized protein</fullName>
    </submittedName>
</protein>
<gene>
    <name evidence="1" type="ORF">A2649_00635</name>
</gene>
<name>A0A1F8EF88_9BACT</name>
<comment type="caution">
    <text evidence="1">The sequence shown here is derived from an EMBL/GenBank/DDBJ whole genome shotgun (WGS) entry which is preliminary data.</text>
</comment>
<accession>A0A1F8EF88</accession>
<evidence type="ECO:0000313" key="1">
    <source>
        <dbReference type="EMBL" id="OGM98655.1"/>
    </source>
</evidence>
<proteinExistence type="predicted"/>